<reference evidence="1 2" key="1">
    <citation type="journal article" date="2024" name="Nat. Commun.">
        <title>Phylogenomics reveals the evolutionary origins of lichenization in chlorophyte algae.</title>
        <authorList>
            <person name="Puginier C."/>
            <person name="Libourel C."/>
            <person name="Otte J."/>
            <person name="Skaloud P."/>
            <person name="Haon M."/>
            <person name="Grisel S."/>
            <person name="Petersen M."/>
            <person name="Berrin J.G."/>
            <person name="Delaux P.M."/>
            <person name="Dal Grande F."/>
            <person name="Keller J."/>
        </authorList>
    </citation>
    <scope>NUCLEOTIDE SEQUENCE [LARGE SCALE GENOMIC DNA]</scope>
    <source>
        <strain evidence="1 2">SAG 2145</strain>
    </source>
</reference>
<sequence length="75" mass="8229">MRAEMDMPCSHAAGWPDVWLLSNLAVQLRLACNGHAWQLTSSGPLSFSGTRTTILLLNFLFSSLPENIVAISGRR</sequence>
<keyword evidence="2" id="KW-1185">Reference proteome</keyword>
<evidence type="ECO:0000313" key="1">
    <source>
        <dbReference type="EMBL" id="KAK9837815.1"/>
    </source>
</evidence>
<proteinExistence type="predicted"/>
<protein>
    <submittedName>
        <fullName evidence="1">Uncharacterized protein</fullName>
    </submittedName>
</protein>
<gene>
    <name evidence="1" type="ORF">WJX74_005630</name>
</gene>
<evidence type="ECO:0000313" key="2">
    <source>
        <dbReference type="Proteomes" id="UP001438707"/>
    </source>
</evidence>
<organism evidence="1 2">
    <name type="scientific">Apatococcus lobatus</name>
    <dbReference type="NCBI Taxonomy" id="904363"/>
    <lineage>
        <taxon>Eukaryota</taxon>
        <taxon>Viridiplantae</taxon>
        <taxon>Chlorophyta</taxon>
        <taxon>core chlorophytes</taxon>
        <taxon>Trebouxiophyceae</taxon>
        <taxon>Chlorellales</taxon>
        <taxon>Chlorellaceae</taxon>
        <taxon>Apatococcus</taxon>
    </lineage>
</organism>
<dbReference type="Proteomes" id="UP001438707">
    <property type="component" value="Unassembled WGS sequence"/>
</dbReference>
<dbReference type="EMBL" id="JALJOS010000006">
    <property type="protein sequence ID" value="KAK9837815.1"/>
    <property type="molecule type" value="Genomic_DNA"/>
</dbReference>
<comment type="caution">
    <text evidence="1">The sequence shown here is derived from an EMBL/GenBank/DDBJ whole genome shotgun (WGS) entry which is preliminary data.</text>
</comment>
<accession>A0AAW1RVY4</accession>
<name>A0AAW1RVY4_9CHLO</name>
<dbReference type="AlphaFoldDB" id="A0AAW1RVY4"/>